<evidence type="ECO:0000313" key="3">
    <source>
        <dbReference type="Proteomes" id="UP000050761"/>
    </source>
</evidence>
<keyword evidence="3" id="KW-1185">Reference proteome</keyword>
<dbReference type="PROSITE" id="PS50878">
    <property type="entry name" value="RT_POL"/>
    <property type="match status" value="1"/>
</dbReference>
<proteinExistence type="predicted"/>
<gene>
    <name evidence="2" type="ORF">HPBE_LOCUS2741</name>
</gene>
<protein>
    <submittedName>
        <fullName evidence="4">Reverse transcriptase domain-containing protein</fullName>
    </submittedName>
</protein>
<organism evidence="3 4">
    <name type="scientific">Heligmosomoides polygyrus</name>
    <name type="common">Parasitic roundworm</name>
    <dbReference type="NCBI Taxonomy" id="6339"/>
    <lineage>
        <taxon>Eukaryota</taxon>
        <taxon>Metazoa</taxon>
        <taxon>Ecdysozoa</taxon>
        <taxon>Nematoda</taxon>
        <taxon>Chromadorea</taxon>
        <taxon>Rhabditida</taxon>
        <taxon>Rhabditina</taxon>
        <taxon>Rhabditomorpha</taxon>
        <taxon>Strongyloidea</taxon>
        <taxon>Heligmosomidae</taxon>
        <taxon>Heligmosomoides</taxon>
    </lineage>
</organism>
<dbReference type="InterPro" id="IPR000477">
    <property type="entry name" value="RT_dom"/>
</dbReference>
<evidence type="ECO:0000313" key="2">
    <source>
        <dbReference type="EMBL" id="VDO27916.1"/>
    </source>
</evidence>
<evidence type="ECO:0000259" key="1">
    <source>
        <dbReference type="PROSITE" id="PS50878"/>
    </source>
</evidence>
<dbReference type="PANTHER" id="PTHR19446">
    <property type="entry name" value="REVERSE TRANSCRIPTASES"/>
    <property type="match status" value="1"/>
</dbReference>
<reference evidence="2 3" key="1">
    <citation type="submission" date="2018-11" db="EMBL/GenBank/DDBJ databases">
        <authorList>
            <consortium name="Pathogen Informatics"/>
        </authorList>
    </citation>
    <scope>NUCLEOTIDE SEQUENCE [LARGE SCALE GENOMIC DNA]</scope>
</reference>
<dbReference type="WBParaSite" id="HPBE_0000274001-mRNA-1">
    <property type="protein sequence ID" value="HPBE_0000274001-mRNA-1"/>
    <property type="gene ID" value="HPBE_0000274001"/>
</dbReference>
<dbReference type="Proteomes" id="UP000050761">
    <property type="component" value="Unassembled WGS sequence"/>
</dbReference>
<dbReference type="OrthoDB" id="5858849at2759"/>
<evidence type="ECO:0000313" key="4">
    <source>
        <dbReference type="WBParaSite" id="HPBE_0000274001-mRNA-1"/>
    </source>
</evidence>
<reference evidence="4" key="2">
    <citation type="submission" date="2019-09" db="UniProtKB">
        <authorList>
            <consortium name="WormBaseParasite"/>
        </authorList>
    </citation>
    <scope>IDENTIFICATION</scope>
</reference>
<dbReference type="Pfam" id="PF00078">
    <property type="entry name" value="RVT_1"/>
    <property type="match status" value="1"/>
</dbReference>
<feature type="domain" description="Reverse transcriptase" evidence="1">
    <location>
        <begin position="1"/>
        <end position="118"/>
    </location>
</feature>
<dbReference type="EMBL" id="UZAH01004753">
    <property type="protein sequence ID" value="VDO27916.1"/>
    <property type="molecule type" value="Genomic_DNA"/>
</dbReference>
<dbReference type="AlphaFoldDB" id="A0A183F998"/>
<accession>A0A183F998</accession>
<name>A0A183F998_HELPZ</name>
<accession>A0A3P7U0N5</accession>
<sequence>MKDDPADCSNYHPIRLLSHSMKIFERILVRRIREIDKLFDNQRGFVAGCGTVDVIYAARVLVEKQRPMHIAFLDLEKAFDRVPREVIWYALRQHNVLEELIEWVRIRVKLFFESRAIE</sequence>